<dbReference type="AlphaFoldDB" id="A0A6P2DH84"/>
<organism evidence="2 3">
    <name type="scientific">Gemmata massiliana</name>
    <dbReference type="NCBI Taxonomy" id="1210884"/>
    <lineage>
        <taxon>Bacteria</taxon>
        <taxon>Pseudomonadati</taxon>
        <taxon>Planctomycetota</taxon>
        <taxon>Planctomycetia</taxon>
        <taxon>Gemmatales</taxon>
        <taxon>Gemmataceae</taxon>
        <taxon>Gemmata</taxon>
    </lineage>
</organism>
<dbReference type="KEGG" id="gms:SOIL9_81610"/>
<feature type="compositionally biased region" description="Basic and acidic residues" evidence="1">
    <location>
        <begin position="68"/>
        <end position="77"/>
    </location>
</feature>
<dbReference type="EMBL" id="LR593886">
    <property type="protein sequence ID" value="VTS00506.1"/>
    <property type="molecule type" value="Genomic_DNA"/>
</dbReference>
<dbReference type="RefSeq" id="WP_162672191.1">
    <property type="nucleotide sequence ID" value="NZ_LR593886.1"/>
</dbReference>
<gene>
    <name evidence="2" type="ORF">SOIL9_81610</name>
</gene>
<evidence type="ECO:0000256" key="1">
    <source>
        <dbReference type="SAM" id="MobiDB-lite"/>
    </source>
</evidence>
<reference evidence="2 3" key="1">
    <citation type="submission" date="2019-05" db="EMBL/GenBank/DDBJ databases">
        <authorList>
            <consortium name="Science for Life Laboratories"/>
        </authorList>
    </citation>
    <scope>NUCLEOTIDE SEQUENCE [LARGE SCALE GENOMIC DNA]</scope>
    <source>
        <strain evidence="2">Soil9</strain>
    </source>
</reference>
<keyword evidence="3" id="KW-1185">Reference proteome</keyword>
<proteinExistence type="predicted"/>
<evidence type="ECO:0000313" key="3">
    <source>
        <dbReference type="Proteomes" id="UP000464178"/>
    </source>
</evidence>
<feature type="compositionally biased region" description="Low complexity" evidence="1">
    <location>
        <begin position="24"/>
        <end position="35"/>
    </location>
</feature>
<accession>A0A6P2DH84</accession>
<sequence>MSKKNHSPGPVPPGNEARAGPGFQAQDEQADAAADGTGFQEQDPKRRLGDFTGAGEHSRQQPGPKNDGGQRHGEDVG</sequence>
<feature type="region of interest" description="Disordered" evidence="1">
    <location>
        <begin position="1"/>
        <end position="77"/>
    </location>
</feature>
<name>A0A6P2DH84_9BACT</name>
<dbReference type="Proteomes" id="UP000464178">
    <property type="component" value="Chromosome"/>
</dbReference>
<evidence type="ECO:0000313" key="2">
    <source>
        <dbReference type="EMBL" id="VTS00506.1"/>
    </source>
</evidence>
<protein>
    <submittedName>
        <fullName evidence="2">Uncharacterized protein</fullName>
    </submittedName>
</protein>